<dbReference type="SUPFAM" id="SSF53335">
    <property type="entry name" value="S-adenosyl-L-methionine-dependent methyltransferases"/>
    <property type="match status" value="1"/>
</dbReference>
<dbReference type="InterPro" id="IPR007848">
    <property type="entry name" value="Small_mtfrase_dom"/>
</dbReference>
<dbReference type="Gene3D" id="3.40.50.150">
    <property type="entry name" value="Vaccinia Virus protein VP39"/>
    <property type="match status" value="1"/>
</dbReference>
<dbReference type="EMBL" id="FWDM01000032">
    <property type="protein sequence ID" value="SLM15085.1"/>
    <property type="molecule type" value="Genomic_DNA"/>
</dbReference>
<sequence>MTVRELLLEAARTFSGSDTPFLDAVILLAHSLDVPKEKILAMLPEEACDVPASFFEMADRRRRGESIAHIRGFREFYGRTFLVNDDVLSPRQDTEILVEAVLEAGDMCASMPNASRPLKVLDLCTGTGAVAISIAAERPAWHITASDISLKALEAAQQNAHRLLALPSAVEFVASDLFSGILGQFDIIVSNPPYVPRAQAEQLISDGWKDPLVALDGGIDGMDFVRAIIAQASEFLYKNGVVLLEMDPSQVSEAVALFKLAGFCEIRIWKDLAGRERVAGGRYG</sequence>
<evidence type="ECO:0000256" key="2">
    <source>
        <dbReference type="ARBA" id="ARBA00022679"/>
    </source>
</evidence>
<feature type="binding site" evidence="5">
    <location>
        <begin position="191"/>
        <end position="194"/>
    </location>
    <ligand>
        <name>substrate</name>
    </ligand>
</feature>
<feature type="binding site" evidence="5">
    <location>
        <position position="191"/>
    </location>
    <ligand>
        <name>S-adenosyl-L-methionine</name>
        <dbReference type="ChEBI" id="CHEBI:59789"/>
    </ligand>
</feature>
<dbReference type="AlphaFoldDB" id="A0A3P3XKY9"/>
<feature type="binding site" evidence="5">
    <location>
        <position position="147"/>
    </location>
    <ligand>
        <name>S-adenosyl-L-methionine</name>
        <dbReference type="ChEBI" id="CHEBI:59789"/>
    </ligand>
</feature>
<dbReference type="InterPro" id="IPR004556">
    <property type="entry name" value="HemK-like"/>
</dbReference>
<dbReference type="GO" id="GO:0032259">
    <property type="term" value="P:methylation"/>
    <property type="evidence" value="ECO:0007669"/>
    <property type="project" value="UniProtKB-KW"/>
</dbReference>
<evidence type="ECO:0000256" key="5">
    <source>
        <dbReference type="HAMAP-Rule" id="MF_02126"/>
    </source>
</evidence>
<dbReference type="Pfam" id="PF17827">
    <property type="entry name" value="PrmC_N"/>
    <property type="match status" value="1"/>
</dbReference>
<dbReference type="Gene3D" id="1.10.8.10">
    <property type="entry name" value="DNA helicase RuvA subunit, C-terminal domain"/>
    <property type="match status" value="1"/>
</dbReference>
<dbReference type="InterPro" id="IPR029063">
    <property type="entry name" value="SAM-dependent_MTases_sf"/>
</dbReference>
<dbReference type="NCBIfam" id="TIGR03534">
    <property type="entry name" value="RF_mod_PrmC"/>
    <property type="match status" value="1"/>
</dbReference>
<keyword evidence="3 5" id="KW-0949">S-adenosyl-L-methionine</keyword>
<dbReference type="InterPro" id="IPR019874">
    <property type="entry name" value="RF_methyltr_PrmC"/>
</dbReference>
<dbReference type="HAMAP" id="MF_02126">
    <property type="entry name" value="RF_methyltr_PrmC"/>
    <property type="match status" value="1"/>
</dbReference>
<dbReference type="GO" id="GO:0003676">
    <property type="term" value="F:nucleic acid binding"/>
    <property type="evidence" value="ECO:0007669"/>
    <property type="project" value="InterPro"/>
</dbReference>
<gene>
    <name evidence="5" type="primary">prmC</name>
    <name evidence="8" type="ORF">SPIROBIBN47_380062</name>
</gene>
<dbReference type="EC" id="2.1.1.297" evidence="5"/>
<proteinExistence type="inferred from homology"/>
<dbReference type="CDD" id="cd02440">
    <property type="entry name" value="AdoMet_MTases"/>
    <property type="match status" value="1"/>
</dbReference>
<comment type="catalytic activity">
    <reaction evidence="4 5">
        <text>L-glutaminyl-[peptide chain release factor] + S-adenosyl-L-methionine = N(5)-methyl-L-glutaminyl-[peptide chain release factor] + S-adenosyl-L-homocysteine + H(+)</text>
        <dbReference type="Rhea" id="RHEA:42896"/>
        <dbReference type="Rhea" id="RHEA-COMP:10271"/>
        <dbReference type="Rhea" id="RHEA-COMP:10272"/>
        <dbReference type="ChEBI" id="CHEBI:15378"/>
        <dbReference type="ChEBI" id="CHEBI:30011"/>
        <dbReference type="ChEBI" id="CHEBI:57856"/>
        <dbReference type="ChEBI" id="CHEBI:59789"/>
        <dbReference type="ChEBI" id="CHEBI:61891"/>
        <dbReference type="EC" id="2.1.1.297"/>
    </reaction>
</comment>
<evidence type="ECO:0000313" key="8">
    <source>
        <dbReference type="EMBL" id="SLM15085.1"/>
    </source>
</evidence>
<keyword evidence="2 5" id="KW-0808">Transferase</keyword>
<protein>
    <recommendedName>
        <fullName evidence="5">Release factor glutamine methyltransferase</fullName>
        <shortName evidence="5">RF MTase</shortName>
        <ecNumber evidence="5">2.1.1.297</ecNumber>
    </recommendedName>
    <alternativeName>
        <fullName evidence="5">N5-glutamine methyltransferase PrmC</fullName>
    </alternativeName>
    <alternativeName>
        <fullName evidence="5">Protein-(glutamine-N5) MTase PrmC</fullName>
    </alternativeName>
    <alternativeName>
        <fullName evidence="5">Protein-glutamine N-methyltransferase PrmC</fullName>
    </alternativeName>
</protein>
<evidence type="ECO:0000259" key="7">
    <source>
        <dbReference type="Pfam" id="PF17827"/>
    </source>
</evidence>
<comment type="function">
    <text evidence="5">Methylates the class 1 translation termination release factors RF1/PrfA and RF2/PrfB on the glutamine residue of the universally conserved GGQ motif.</text>
</comment>
<keyword evidence="1 5" id="KW-0489">Methyltransferase</keyword>
<comment type="caution">
    <text evidence="5">Lacks conserved residue(s) required for the propagation of feature annotation.</text>
</comment>
<accession>A0A3P3XKY9</accession>
<dbReference type="Pfam" id="PF05175">
    <property type="entry name" value="MTS"/>
    <property type="match status" value="1"/>
</dbReference>
<reference evidence="8" key="1">
    <citation type="submission" date="2017-02" db="EMBL/GenBank/DDBJ databases">
        <authorList>
            <person name="Regsiter A."/>
            <person name="William W."/>
        </authorList>
    </citation>
    <scope>NUCLEOTIDE SEQUENCE</scope>
    <source>
        <strain evidence="8">Bib</strain>
    </source>
</reference>
<dbReference type="InterPro" id="IPR040758">
    <property type="entry name" value="PrmC_N"/>
</dbReference>
<evidence type="ECO:0000256" key="3">
    <source>
        <dbReference type="ARBA" id="ARBA00022691"/>
    </source>
</evidence>
<feature type="domain" description="Methyltransferase small" evidence="6">
    <location>
        <begin position="116"/>
        <end position="200"/>
    </location>
</feature>
<evidence type="ECO:0000256" key="1">
    <source>
        <dbReference type="ARBA" id="ARBA00022603"/>
    </source>
</evidence>
<evidence type="ECO:0000256" key="4">
    <source>
        <dbReference type="ARBA" id="ARBA00048391"/>
    </source>
</evidence>
<dbReference type="PANTHER" id="PTHR18895">
    <property type="entry name" value="HEMK METHYLTRANSFERASE"/>
    <property type="match status" value="1"/>
</dbReference>
<dbReference type="InterPro" id="IPR002052">
    <property type="entry name" value="DNA_methylase_N6_adenine_CS"/>
</dbReference>
<organism evidence="8">
    <name type="scientific">uncultured spirochete</name>
    <dbReference type="NCBI Taxonomy" id="156406"/>
    <lineage>
        <taxon>Bacteria</taxon>
        <taxon>Pseudomonadati</taxon>
        <taxon>Spirochaetota</taxon>
        <taxon>Spirochaetia</taxon>
        <taxon>Spirochaetales</taxon>
        <taxon>environmental samples</taxon>
    </lineage>
</organism>
<dbReference type="GO" id="GO:0102559">
    <property type="term" value="F:peptide chain release factor N(5)-glutamine methyltransferase activity"/>
    <property type="evidence" value="ECO:0007669"/>
    <property type="project" value="UniProtKB-EC"/>
</dbReference>
<feature type="domain" description="Release factor glutamine methyltransferase N-terminal" evidence="7">
    <location>
        <begin position="5"/>
        <end position="72"/>
    </location>
</feature>
<evidence type="ECO:0000259" key="6">
    <source>
        <dbReference type="Pfam" id="PF05175"/>
    </source>
</evidence>
<name>A0A3P3XKY9_9SPIR</name>
<comment type="similarity">
    <text evidence="5">Belongs to the protein N5-glutamine methyltransferase family. PrmC subfamily.</text>
</comment>
<dbReference type="InterPro" id="IPR050320">
    <property type="entry name" value="N5-glutamine_MTase"/>
</dbReference>
<dbReference type="PANTHER" id="PTHR18895:SF74">
    <property type="entry name" value="MTRF1L RELEASE FACTOR GLUTAMINE METHYLTRANSFERASE"/>
    <property type="match status" value="1"/>
</dbReference>
<dbReference type="PROSITE" id="PS00092">
    <property type="entry name" value="N6_MTASE"/>
    <property type="match status" value="1"/>
</dbReference>
<dbReference type="NCBIfam" id="TIGR00536">
    <property type="entry name" value="hemK_fam"/>
    <property type="match status" value="1"/>
</dbReference>